<organism evidence="1 2">
    <name type="scientific">Sulfitobacter porphyrae</name>
    <dbReference type="NCBI Taxonomy" id="1246864"/>
    <lineage>
        <taxon>Bacteria</taxon>
        <taxon>Pseudomonadati</taxon>
        <taxon>Pseudomonadota</taxon>
        <taxon>Alphaproteobacteria</taxon>
        <taxon>Rhodobacterales</taxon>
        <taxon>Roseobacteraceae</taxon>
        <taxon>Sulfitobacter</taxon>
    </lineage>
</organism>
<gene>
    <name evidence="1" type="ORF">ACFQFQ_18115</name>
</gene>
<name>A0ABW2B5F0_9RHOB</name>
<dbReference type="EMBL" id="JBHSWG010000001">
    <property type="protein sequence ID" value="MFC6760970.1"/>
    <property type="molecule type" value="Genomic_DNA"/>
</dbReference>
<keyword evidence="2" id="KW-1185">Reference proteome</keyword>
<proteinExistence type="predicted"/>
<evidence type="ECO:0008006" key="3">
    <source>
        <dbReference type="Google" id="ProtNLM"/>
    </source>
</evidence>
<dbReference type="Proteomes" id="UP001596353">
    <property type="component" value="Unassembled WGS sequence"/>
</dbReference>
<sequence>MADGNQSFVLRAKHPFIVGSDEVHRYVYNVLIDPVQTVPQMVNSERIFVGGGDVESLALMAMPQIAGVGQNVDLRLDLNADPAQNFDSDDLQTAQIELVLTPYGAEAPIWQQSVGVNEGLSFAAGGWLSLPPACLRLPKGSIW</sequence>
<protein>
    <recommendedName>
        <fullName evidence="3">Cellulose synthase regulatory subunit</fullName>
    </recommendedName>
</protein>
<evidence type="ECO:0000313" key="2">
    <source>
        <dbReference type="Proteomes" id="UP001596353"/>
    </source>
</evidence>
<accession>A0ABW2B5F0</accession>
<reference evidence="2" key="1">
    <citation type="journal article" date="2019" name="Int. J. Syst. Evol. Microbiol.">
        <title>The Global Catalogue of Microorganisms (GCM) 10K type strain sequencing project: providing services to taxonomists for standard genome sequencing and annotation.</title>
        <authorList>
            <consortium name="The Broad Institute Genomics Platform"/>
            <consortium name="The Broad Institute Genome Sequencing Center for Infectious Disease"/>
            <person name="Wu L."/>
            <person name="Ma J."/>
        </authorList>
    </citation>
    <scope>NUCLEOTIDE SEQUENCE [LARGE SCALE GENOMIC DNA]</scope>
    <source>
        <strain evidence="2">CCUG 66188</strain>
    </source>
</reference>
<evidence type="ECO:0000313" key="1">
    <source>
        <dbReference type="EMBL" id="MFC6760970.1"/>
    </source>
</evidence>
<comment type="caution">
    <text evidence="1">The sequence shown here is derived from an EMBL/GenBank/DDBJ whole genome shotgun (WGS) entry which is preliminary data.</text>
</comment>